<comment type="caution">
    <text evidence="2">The sequence shown here is derived from an EMBL/GenBank/DDBJ whole genome shotgun (WGS) entry which is preliminary data.</text>
</comment>
<accession>A0A9D1Z249</accession>
<feature type="transmembrane region" description="Helical" evidence="1">
    <location>
        <begin position="227"/>
        <end position="247"/>
    </location>
</feature>
<feature type="transmembrane region" description="Helical" evidence="1">
    <location>
        <begin position="348"/>
        <end position="366"/>
    </location>
</feature>
<feature type="transmembrane region" description="Helical" evidence="1">
    <location>
        <begin position="97"/>
        <end position="119"/>
    </location>
</feature>
<feature type="transmembrane region" description="Helical" evidence="1">
    <location>
        <begin position="66"/>
        <end position="85"/>
    </location>
</feature>
<proteinExistence type="predicted"/>
<keyword evidence="1" id="KW-1133">Transmembrane helix</keyword>
<evidence type="ECO:0000313" key="2">
    <source>
        <dbReference type="EMBL" id="HIY69591.1"/>
    </source>
</evidence>
<dbReference type="Pfam" id="PF09586">
    <property type="entry name" value="YfhO"/>
    <property type="match status" value="1"/>
</dbReference>
<sequence length="844" mass="92750">MVFLKAKLAKIIPGAVAILIFFIAAAAYFAPQFRGEVLPQHDVIQYRGMSSDIYDMRDQAGEDPQWTGRMFGGMPAYLINIQYPAMFVKNAIGKITGWIDTPAAFLFFAMLAFWIMLLIGKVNPWVGIIPALAYGFSTYFLLIIAAGHITKMWALVYAPLMMGGAWMTLRRNVWAGMALTALATSLEIGANHPQISYYFLLAMAALWISEGIFAIREKRIKDFARRTAALAAAGMLAVGSNFAPLWYTAQHTPETIRGGSELAEASTAEAQDQGLDLDYATAWSYGKTESFNLLIPDFMGRDSATGLPADGETAAELSDIGRQLGAPSLGSWAQQLPAYWGSQPYTGGPTYLGAAALFLALLGFIWAKGRNKWWILAVCALMFLLAWGRNFMGFTELAFRILPGYNKFRTVSMTLVVVQWAVPLLGAFALMHLWKGGIPRDRLRKGIAWAAGISGGLCLLFAVAGDALFDFGRAASAEQMTETFRQLFAANGLQSYIDRGMDVEWGEAVAQAVAADRCAMMQADAWRSLLMILLAAACVALWGMQKIGRGVTVAALAAIMILDLVPVDRRFLSADNFVSPRRTQVTPSAADLAILQDKEPGYRVLNLTVSPFNDATTSYFHRSVGGYHGAKLARYQDLIDCYMSDPTRPNPAVLDMLNTRYVIVTGEDGQPQAQRRTTAFGAAWFVDSLAGAASAREEIDLLGKVNLRTTAVVKESQAQEYAPRPMPLEIYASAHIELSEYRPNYLRYEYSAPEKAVAVFSEIFYDKGWTAFVDGKEAPYFRADYVLRAMELPAGEHVVEWRFRAPGWNAVETVTGVCSALILLGTLAAILFALRKKKSTRHEG</sequence>
<gene>
    <name evidence="2" type="ORF">H9828_09265</name>
</gene>
<feature type="transmembrane region" description="Helical" evidence="1">
    <location>
        <begin position="412"/>
        <end position="434"/>
    </location>
</feature>
<protein>
    <submittedName>
        <fullName evidence="2">YfhO family protein</fullName>
    </submittedName>
</protein>
<feature type="transmembrane region" description="Helical" evidence="1">
    <location>
        <begin position="152"/>
        <end position="169"/>
    </location>
</feature>
<dbReference type="PANTHER" id="PTHR38454">
    <property type="entry name" value="INTEGRAL MEMBRANE PROTEIN-RELATED"/>
    <property type="match status" value="1"/>
</dbReference>
<feature type="transmembrane region" description="Helical" evidence="1">
    <location>
        <begin position="12"/>
        <end position="30"/>
    </location>
</feature>
<dbReference type="InterPro" id="IPR018580">
    <property type="entry name" value="Uncharacterised_YfhO"/>
</dbReference>
<feature type="transmembrane region" description="Helical" evidence="1">
    <location>
        <begin position="814"/>
        <end position="834"/>
    </location>
</feature>
<keyword evidence="1" id="KW-0812">Transmembrane</keyword>
<dbReference type="Proteomes" id="UP000886844">
    <property type="component" value="Unassembled WGS sequence"/>
</dbReference>
<dbReference type="PANTHER" id="PTHR38454:SF1">
    <property type="entry name" value="INTEGRAL MEMBRANE PROTEIN"/>
    <property type="match status" value="1"/>
</dbReference>
<feature type="transmembrane region" description="Helical" evidence="1">
    <location>
        <begin position="550"/>
        <end position="567"/>
    </location>
</feature>
<evidence type="ECO:0000256" key="1">
    <source>
        <dbReference type="SAM" id="Phobius"/>
    </source>
</evidence>
<evidence type="ECO:0000313" key="3">
    <source>
        <dbReference type="Proteomes" id="UP000886844"/>
    </source>
</evidence>
<feature type="transmembrane region" description="Helical" evidence="1">
    <location>
        <begin position="125"/>
        <end position="145"/>
    </location>
</feature>
<keyword evidence="1" id="KW-0472">Membrane</keyword>
<organism evidence="2 3">
    <name type="scientific">Candidatus Alistipes intestinigallinarum</name>
    <dbReference type="NCBI Taxonomy" id="2838440"/>
    <lineage>
        <taxon>Bacteria</taxon>
        <taxon>Pseudomonadati</taxon>
        <taxon>Bacteroidota</taxon>
        <taxon>Bacteroidia</taxon>
        <taxon>Bacteroidales</taxon>
        <taxon>Rikenellaceae</taxon>
        <taxon>Alistipes</taxon>
    </lineage>
</organism>
<dbReference type="EMBL" id="DXDA01000068">
    <property type="protein sequence ID" value="HIY69591.1"/>
    <property type="molecule type" value="Genomic_DNA"/>
</dbReference>
<dbReference type="AlphaFoldDB" id="A0A9D1Z249"/>
<feature type="transmembrane region" description="Helical" evidence="1">
    <location>
        <begin position="373"/>
        <end position="392"/>
    </location>
</feature>
<feature type="transmembrane region" description="Helical" evidence="1">
    <location>
        <begin position="195"/>
        <end position="215"/>
    </location>
</feature>
<feature type="transmembrane region" description="Helical" evidence="1">
    <location>
        <begin position="525"/>
        <end position="543"/>
    </location>
</feature>
<reference evidence="2" key="1">
    <citation type="journal article" date="2021" name="PeerJ">
        <title>Extensive microbial diversity within the chicken gut microbiome revealed by metagenomics and culture.</title>
        <authorList>
            <person name="Gilroy R."/>
            <person name="Ravi A."/>
            <person name="Getino M."/>
            <person name="Pursley I."/>
            <person name="Horton D.L."/>
            <person name="Alikhan N.F."/>
            <person name="Baker D."/>
            <person name="Gharbi K."/>
            <person name="Hall N."/>
            <person name="Watson M."/>
            <person name="Adriaenssens E.M."/>
            <person name="Foster-Nyarko E."/>
            <person name="Jarju S."/>
            <person name="Secka A."/>
            <person name="Antonio M."/>
            <person name="Oren A."/>
            <person name="Chaudhuri R.R."/>
            <person name="La Ragione R."/>
            <person name="Hildebrand F."/>
            <person name="Pallen M.J."/>
        </authorList>
    </citation>
    <scope>NUCLEOTIDE SEQUENCE</scope>
    <source>
        <strain evidence="2">5134</strain>
    </source>
</reference>
<name>A0A9D1Z249_9BACT</name>
<feature type="transmembrane region" description="Helical" evidence="1">
    <location>
        <begin position="446"/>
        <end position="464"/>
    </location>
</feature>
<reference evidence="2" key="2">
    <citation type="submission" date="2021-04" db="EMBL/GenBank/DDBJ databases">
        <authorList>
            <person name="Gilroy R."/>
        </authorList>
    </citation>
    <scope>NUCLEOTIDE SEQUENCE</scope>
    <source>
        <strain evidence="2">5134</strain>
    </source>
</reference>